<keyword evidence="2" id="KW-0812">Transmembrane</keyword>
<evidence type="ECO:0000256" key="2">
    <source>
        <dbReference type="SAM" id="Phobius"/>
    </source>
</evidence>
<feature type="region of interest" description="Disordered" evidence="1">
    <location>
        <begin position="839"/>
        <end position="861"/>
    </location>
</feature>
<proteinExistence type="predicted"/>
<feature type="compositionally biased region" description="Low complexity" evidence="1">
    <location>
        <begin position="846"/>
        <end position="860"/>
    </location>
</feature>
<protein>
    <submittedName>
        <fullName evidence="3">Unannotated protein</fullName>
    </submittedName>
</protein>
<reference evidence="3" key="1">
    <citation type="submission" date="2020-05" db="EMBL/GenBank/DDBJ databases">
        <authorList>
            <person name="Chiriac C."/>
            <person name="Salcher M."/>
            <person name="Ghai R."/>
            <person name="Kavagutti S V."/>
        </authorList>
    </citation>
    <scope>NUCLEOTIDE SEQUENCE</scope>
</reference>
<organism evidence="3">
    <name type="scientific">freshwater metagenome</name>
    <dbReference type="NCBI Taxonomy" id="449393"/>
    <lineage>
        <taxon>unclassified sequences</taxon>
        <taxon>metagenomes</taxon>
        <taxon>ecological metagenomes</taxon>
    </lineage>
</organism>
<feature type="transmembrane region" description="Helical" evidence="2">
    <location>
        <begin position="797"/>
        <end position="816"/>
    </location>
</feature>
<dbReference type="EMBL" id="CAFBNF010000320">
    <property type="protein sequence ID" value="CAB4962506.1"/>
    <property type="molecule type" value="Genomic_DNA"/>
</dbReference>
<dbReference type="InterPro" id="IPR022385">
    <property type="entry name" value="Rhs_assc_core"/>
</dbReference>
<evidence type="ECO:0000256" key="1">
    <source>
        <dbReference type="SAM" id="MobiDB-lite"/>
    </source>
</evidence>
<sequence length="904" mass="91197">MGGNLCTESNPCVVSGLPTGPKAVSVQVRRAGTAGWFQVLAAPVGQPLAPLPADDVRPGFGLTSVATSNDDIPDGPAAGSETRYAYANPANGVATSVVEPGGLTTAIAHEASSAGGGSWGRQLTTTTPGGKVLSTSYWADDVDAALPDVCGGATVRESGQVRQITRPSGETLTTWRDITGRVRAQVTGGDGASQTICSEYFDDGSTKSTSAFDTADNLLERVTTDPAVGGDPLVSSVTVEHGPAAPVSPNSQVSATTTVDLQGRVVESTDAAGAVTTTTFDVLGRVLTQTITPPAGSGASPLATAYSYRPLDARLDSITVNGVRAASVAYDGGSGRVARVTYPDGVSAGYAYLPNGALGTVSVRTGDPALGTVVETRTQSGYGRVESARVTSSVANAYTESRGYQYDSAGRLATAVVAMSGGEAPSAGATFGYTYSATQNALCPTGYAGAGKDGLRTGGRVNGTSYVVCHDAKGRLASTTSPLLTGGGDPATATFDGLGRMLTLGGDRPLALTWGVDGQVAVVDESDVGGANRITTTLDAYAGSVLDKTTASDAGTTTTRYAGPFRVTVAGGVVTGTESVQYALPGGATVTQEAGQQAVLEIPGADGSALVQVPVPALGGGTAAIARVAERFGPYGEPLAAIATDTATSTPAYSWRAAQRRETLAGTSSITLLPARAYAPLLGEFLSPDPVLDGANNAYAYTNGDPVNSSDPSGGETEDSTTTLLLSAASAAGGLLALAGGFAYARLALSSKGAFRAGRFILPYASIPGLAVALVASAGAGYAAYAAAKSQQTDEAVSIAAAVGASLASVGLTHLGGKWGMKRLNKAYRAKQMAVGYERAPTGRESVSSGRSQSTSSVRSLGENTLEEGLQAFERGEPVPANVLDRLMSLERVPLVSAFKPWPG</sequence>
<accession>A0A6J7L2X7</accession>
<gene>
    <name evidence="3" type="ORF">UFOPK3773_02083</name>
</gene>
<keyword evidence="2" id="KW-1133">Transmembrane helix</keyword>
<feature type="transmembrane region" description="Helical" evidence="2">
    <location>
        <begin position="724"/>
        <end position="749"/>
    </location>
</feature>
<dbReference type="InterPro" id="IPR031325">
    <property type="entry name" value="RHS_repeat"/>
</dbReference>
<name>A0A6J7L2X7_9ZZZZ</name>
<dbReference type="NCBIfam" id="TIGR03696">
    <property type="entry name" value="Rhs_assc_core"/>
    <property type="match status" value="1"/>
</dbReference>
<dbReference type="Gene3D" id="2.180.10.10">
    <property type="entry name" value="RHS repeat-associated core"/>
    <property type="match status" value="1"/>
</dbReference>
<dbReference type="Pfam" id="PF05593">
    <property type="entry name" value="RHS_repeat"/>
    <property type="match status" value="1"/>
</dbReference>
<evidence type="ECO:0000313" key="3">
    <source>
        <dbReference type="EMBL" id="CAB4962506.1"/>
    </source>
</evidence>
<keyword evidence="2" id="KW-0472">Membrane</keyword>
<feature type="transmembrane region" description="Helical" evidence="2">
    <location>
        <begin position="761"/>
        <end position="785"/>
    </location>
</feature>
<dbReference type="AlphaFoldDB" id="A0A6J7L2X7"/>